<protein>
    <submittedName>
        <fullName evidence="1">Uncharacterized protein</fullName>
    </submittedName>
</protein>
<dbReference type="Gene3D" id="3.80.10.10">
    <property type="entry name" value="Ribonuclease Inhibitor"/>
    <property type="match status" value="1"/>
</dbReference>
<dbReference type="OrthoDB" id="7749982at2759"/>
<keyword evidence="2" id="KW-1185">Reference proteome</keyword>
<evidence type="ECO:0000313" key="2">
    <source>
        <dbReference type="Proteomes" id="UP001107558"/>
    </source>
</evidence>
<comment type="caution">
    <text evidence="1">The sequence shown here is derived from an EMBL/GenBank/DDBJ whole genome shotgun (WGS) entry which is preliminary data.</text>
</comment>
<dbReference type="AlphaFoldDB" id="A0A9J6BLA3"/>
<dbReference type="EMBL" id="JADBJN010000003">
    <property type="protein sequence ID" value="KAG5670657.1"/>
    <property type="molecule type" value="Genomic_DNA"/>
</dbReference>
<reference evidence="1" key="1">
    <citation type="submission" date="2021-03" db="EMBL/GenBank/DDBJ databases">
        <title>Chromosome level genome of the anhydrobiotic midge Polypedilum vanderplanki.</title>
        <authorList>
            <person name="Yoshida Y."/>
            <person name="Kikawada T."/>
            <person name="Gusev O."/>
        </authorList>
    </citation>
    <scope>NUCLEOTIDE SEQUENCE</scope>
    <source>
        <strain evidence="1">NIAS01</strain>
        <tissue evidence="1">Whole body or cell culture</tissue>
    </source>
</reference>
<accession>A0A9J6BLA3</accession>
<organism evidence="1 2">
    <name type="scientific">Polypedilum vanderplanki</name>
    <name type="common">Sleeping chironomid midge</name>
    <dbReference type="NCBI Taxonomy" id="319348"/>
    <lineage>
        <taxon>Eukaryota</taxon>
        <taxon>Metazoa</taxon>
        <taxon>Ecdysozoa</taxon>
        <taxon>Arthropoda</taxon>
        <taxon>Hexapoda</taxon>
        <taxon>Insecta</taxon>
        <taxon>Pterygota</taxon>
        <taxon>Neoptera</taxon>
        <taxon>Endopterygota</taxon>
        <taxon>Diptera</taxon>
        <taxon>Nematocera</taxon>
        <taxon>Chironomoidea</taxon>
        <taxon>Chironomidae</taxon>
        <taxon>Chironominae</taxon>
        <taxon>Polypedilum</taxon>
        <taxon>Polypedilum</taxon>
    </lineage>
</organism>
<dbReference type="InterPro" id="IPR032675">
    <property type="entry name" value="LRR_dom_sf"/>
</dbReference>
<dbReference type="Proteomes" id="UP001107558">
    <property type="component" value="Chromosome 3"/>
</dbReference>
<evidence type="ECO:0000313" key="1">
    <source>
        <dbReference type="EMBL" id="KAG5670657.1"/>
    </source>
</evidence>
<gene>
    <name evidence="1" type="ORF">PVAND_000905</name>
</gene>
<proteinExistence type="predicted"/>
<dbReference type="SUPFAM" id="SSF52058">
    <property type="entry name" value="L domain-like"/>
    <property type="match status" value="1"/>
</dbReference>
<sequence>MTQELICDFKYEGWQFLKKTYICVIKNQKFENFELNLQGKHLNELSNKDVSAVFLIKCSMEKIPIYTKIFPNMKHLMILMSDLTHIESDDFKEYTQLTQLYMTKIEITFMSKNLFENLKNLKILSLFDIKVDLIEPETFDDMNQLEIVELYNCGFKNMLYSVYNSNPGNASLEDIKNEIFLKYQKTNWKKISKELLKDEALNEIKIILPQIMKENKITENLKLSDVSSITFCAIINFTLNNELSTSNKINFIHLLIISEKFKIKN</sequence>
<name>A0A9J6BLA3_POLVA</name>